<proteinExistence type="predicted"/>
<dbReference type="GO" id="GO:0000977">
    <property type="term" value="F:RNA polymerase II transcription regulatory region sequence-specific DNA binding"/>
    <property type="evidence" value="ECO:0007669"/>
    <property type="project" value="TreeGrafter"/>
</dbReference>
<reference evidence="2 3" key="1">
    <citation type="submission" date="2022-11" db="EMBL/GenBank/DDBJ databases">
        <title>Whole genome sequence of Eschrichtius robustus ER-17-0199.</title>
        <authorList>
            <person name="Bruniche-Olsen A."/>
            <person name="Black A.N."/>
            <person name="Fields C.J."/>
            <person name="Walden K."/>
            <person name="Dewoody J.A."/>
        </authorList>
    </citation>
    <scope>NUCLEOTIDE SEQUENCE [LARGE SCALE GENOMIC DNA]</scope>
    <source>
        <strain evidence="2">ER-17-0199</strain>
        <tissue evidence="2">Blubber</tissue>
    </source>
</reference>
<dbReference type="GO" id="GO:0031175">
    <property type="term" value="P:neuron projection development"/>
    <property type="evidence" value="ECO:0007669"/>
    <property type="project" value="TreeGrafter"/>
</dbReference>
<dbReference type="FunFam" id="1.10.472.10:FF:000039">
    <property type="entry name" value="RB transcriptional corepressor 1"/>
    <property type="match status" value="1"/>
</dbReference>
<dbReference type="AlphaFoldDB" id="A0AB34H1G4"/>
<dbReference type="GO" id="GO:2000134">
    <property type="term" value="P:negative regulation of G1/S transition of mitotic cell cycle"/>
    <property type="evidence" value="ECO:0007669"/>
    <property type="project" value="TreeGrafter"/>
</dbReference>
<dbReference type="SUPFAM" id="SSF47954">
    <property type="entry name" value="Cyclin-like"/>
    <property type="match status" value="1"/>
</dbReference>
<keyword evidence="3" id="KW-1185">Reference proteome</keyword>
<evidence type="ECO:0000313" key="2">
    <source>
        <dbReference type="EMBL" id="KAJ8785489.1"/>
    </source>
</evidence>
<dbReference type="InterPro" id="IPR002720">
    <property type="entry name" value="RB_A"/>
</dbReference>
<dbReference type="SMART" id="SM01368">
    <property type="entry name" value="RB_A"/>
    <property type="match status" value="1"/>
</dbReference>
<dbReference type="GO" id="GO:0006357">
    <property type="term" value="P:regulation of transcription by RNA polymerase II"/>
    <property type="evidence" value="ECO:0007669"/>
    <property type="project" value="InterPro"/>
</dbReference>
<comment type="caution">
    <text evidence="2">The sequence shown here is derived from an EMBL/GenBank/DDBJ whole genome shotgun (WGS) entry which is preliminary data.</text>
</comment>
<dbReference type="InterPro" id="IPR036915">
    <property type="entry name" value="Cyclin-like_sf"/>
</dbReference>
<gene>
    <name evidence="2" type="ORF">J1605_007086</name>
</gene>
<feature type="domain" description="Retinoblastoma-associated protein A-box" evidence="1">
    <location>
        <begin position="123"/>
        <end position="316"/>
    </location>
</feature>
<name>A0AB34H1G4_ESCRO</name>
<evidence type="ECO:0000259" key="1">
    <source>
        <dbReference type="SMART" id="SM01368"/>
    </source>
</evidence>
<accession>A0AB34H1G4</accession>
<dbReference type="PANTHER" id="PTHR13742">
    <property type="entry name" value="RETINOBLASTOMA-ASSOCIATED PROTEIN RB -RELATED"/>
    <property type="match status" value="1"/>
</dbReference>
<dbReference type="InterPro" id="IPR028309">
    <property type="entry name" value="RB_fam"/>
</dbReference>
<sequence>MDVFGVEKEGYVQKKKELWGICIFIAAVDLDEMPFTFTELQKNIETSVYKFFDLLKEIDTSTKVDNVMSRLLKKYNVLCALYSKLERTCELIYLSQPSSSFEMQRTPRKSNPDEEVNVILPQTPVRTVMNTIQQLMMILNSASDQPSENLISYFNNCTVNPKESILKRVKDIGCIFKEKFAKAVGQGCMEIGSQRYKLGVRLYYRVMESMLKSEEERLSIQNFSKLLNDNIFHMSLLACALEVVMATYSRSTSQNLDTGTDLSFPWILNVLNLKAFDFYKVIESFIKAEANLTREMIKHLERCEHRIMESLAWLSVSN</sequence>
<dbReference type="GO" id="GO:0000785">
    <property type="term" value="C:chromatin"/>
    <property type="evidence" value="ECO:0007669"/>
    <property type="project" value="TreeGrafter"/>
</dbReference>
<dbReference type="EMBL" id="JAIQCJ010002014">
    <property type="protein sequence ID" value="KAJ8785489.1"/>
    <property type="molecule type" value="Genomic_DNA"/>
</dbReference>
<protein>
    <recommendedName>
        <fullName evidence="1">Retinoblastoma-associated protein A-box domain-containing protein</fullName>
    </recommendedName>
</protein>
<dbReference type="Proteomes" id="UP001159641">
    <property type="component" value="Unassembled WGS sequence"/>
</dbReference>
<organism evidence="2 3">
    <name type="scientific">Eschrichtius robustus</name>
    <name type="common">California gray whale</name>
    <name type="synonym">Eschrichtius gibbosus</name>
    <dbReference type="NCBI Taxonomy" id="9764"/>
    <lineage>
        <taxon>Eukaryota</taxon>
        <taxon>Metazoa</taxon>
        <taxon>Chordata</taxon>
        <taxon>Craniata</taxon>
        <taxon>Vertebrata</taxon>
        <taxon>Euteleostomi</taxon>
        <taxon>Mammalia</taxon>
        <taxon>Eutheria</taxon>
        <taxon>Laurasiatheria</taxon>
        <taxon>Artiodactyla</taxon>
        <taxon>Whippomorpha</taxon>
        <taxon>Cetacea</taxon>
        <taxon>Mysticeti</taxon>
        <taxon>Eschrichtiidae</taxon>
        <taxon>Eschrichtius</taxon>
    </lineage>
</organism>
<dbReference type="Pfam" id="PF01858">
    <property type="entry name" value="RB_A"/>
    <property type="match status" value="1"/>
</dbReference>
<dbReference type="GO" id="GO:0048667">
    <property type="term" value="P:cell morphogenesis involved in neuron differentiation"/>
    <property type="evidence" value="ECO:0007669"/>
    <property type="project" value="TreeGrafter"/>
</dbReference>
<evidence type="ECO:0000313" key="3">
    <source>
        <dbReference type="Proteomes" id="UP001159641"/>
    </source>
</evidence>
<dbReference type="GO" id="GO:0035189">
    <property type="term" value="C:Rb-E2F complex"/>
    <property type="evidence" value="ECO:0007669"/>
    <property type="project" value="TreeGrafter"/>
</dbReference>
<dbReference type="Gene3D" id="1.10.472.10">
    <property type="entry name" value="Cyclin-like"/>
    <property type="match status" value="1"/>
</dbReference>
<dbReference type="PANTHER" id="PTHR13742:SF36">
    <property type="entry name" value="RETINOBLASTOMA-ASSOCIATED PROTEIN"/>
    <property type="match status" value="1"/>
</dbReference>
<dbReference type="Gene3D" id="6.10.140.1380">
    <property type="match status" value="1"/>
</dbReference>